<organism evidence="2 3">
    <name type="scientific">Actinomycetospora termitidis</name>
    <dbReference type="NCBI Taxonomy" id="3053470"/>
    <lineage>
        <taxon>Bacteria</taxon>
        <taxon>Bacillati</taxon>
        <taxon>Actinomycetota</taxon>
        <taxon>Actinomycetes</taxon>
        <taxon>Pseudonocardiales</taxon>
        <taxon>Pseudonocardiaceae</taxon>
        <taxon>Actinomycetospora</taxon>
    </lineage>
</organism>
<accession>A0ABT7M5C7</accession>
<keyword evidence="3" id="KW-1185">Reference proteome</keyword>
<reference evidence="2 3" key="1">
    <citation type="submission" date="2023-06" db="EMBL/GenBank/DDBJ databases">
        <title>Actinomycetospora Odt1-22.</title>
        <authorList>
            <person name="Supong K."/>
        </authorList>
    </citation>
    <scope>NUCLEOTIDE SEQUENCE [LARGE SCALE GENOMIC DNA]</scope>
    <source>
        <strain evidence="2 3">Odt1-22</strain>
    </source>
</reference>
<dbReference type="InterPro" id="IPR020311">
    <property type="entry name" value="Uncharacterised_Rv0898c"/>
</dbReference>
<dbReference type="RefSeq" id="WP_286052000.1">
    <property type="nucleotide sequence ID" value="NZ_JASVWF010000001.1"/>
</dbReference>
<dbReference type="Proteomes" id="UP001231924">
    <property type="component" value="Unassembled WGS sequence"/>
</dbReference>
<feature type="region of interest" description="Disordered" evidence="1">
    <location>
        <begin position="52"/>
        <end position="84"/>
    </location>
</feature>
<dbReference type="EMBL" id="JASVWF010000001">
    <property type="protein sequence ID" value="MDL5155871.1"/>
    <property type="molecule type" value="Genomic_DNA"/>
</dbReference>
<evidence type="ECO:0000313" key="2">
    <source>
        <dbReference type="EMBL" id="MDL5155871.1"/>
    </source>
</evidence>
<evidence type="ECO:0000313" key="3">
    <source>
        <dbReference type="Proteomes" id="UP001231924"/>
    </source>
</evidence>
<sequence>MADEPRTDDELARAIDENAEAEHEIRNRSHGGLSEADADRMRELQIERDRLFDLKRQRQAQRDAGEDPGEAHERDASTVEGYRQ</sequence>
<dbReference type="Pfam" id="PF10944">
    <property type="entry name" value="DUF2630"/>
    <property type="match status" value="1"/>
</dbReference>
<gene>
    <name evidence="2" type="ORF">QRT03_07885</name>
</gene>
<proteinExistence type="predicted"/>
<feature type="region of interest" description="Disordered" evidence="1">
    <location>
        <begin position="17"/>
        <end position="38"/>
    </location>
</feature>
<evidence type="ECO:0000256" key="1">
    <source>
        <dbReference type="SAM" id="MobiDB-lite"/>
    </source>
</evidence>
<name>A0ABT7M5C7_9PSEU</name>
<comment type="caution">
    <text evidence="2">The sequence shown here is derived from an EMBL/GenBank/DDBJ whole genome shotgun (WGS) entry which is preliminary data.</text>
</comment>
<protein>
    <submittedName>
        <fullName evidence="2">DUF2630 family protein</fullName>
    </submittedName>
</protein>
<feature type="compositionally biased region" description="Basic and acidic residues" evidence="1">
    <location>
        <begin position="17"/>
        <end position="27"/>
    </location>
</feature>